<protein>
    <submittedName>
        <fullName evidence="2">Phosphohistidine phosphatase SixA</fullName>
        <ecNumber evidence="2">3.1.3.-</ecNumber>
    </submittedName>
</protein>
<evidence type="ECO:0000313" key="2">
    <source>
        <dbReference type="EMBL" id="CZF77257.1"/>
    </source>
</evidence>
<sequence>MRIYIMRHGEAHTFAASDEERPLTDRGEQQSVEMARWLAQELPEGKLDLVLVSPYLRAQQTWSACAAVLPEAKSILTEDGITPYGDSEHVASYLRALVSVDNPASILLVSHLPLVGYLTAEFEADLQPPMFPTSSISCIEYNPQTEQSEVLWMKSPSQVMGYAS</sequence>
<dbReference type="RefSeq" id="WP_062704667.1">
    <property type="nucleotide sequence ID" value="NZ_CAWRCI010000001.1"/>
</dbReference>
<dbReference type="GO" id="GO:0005737">
    <property type="term" value="C:cytoplasm"/>
    <property type="evidence" value="ECO:0007669"/>
    <property type="project" value="InterPro"/>
</dbReference>
<dbReference type="Proteomes" id="UP000073601">
    <property type="component" value="Unassembled WGS sequence"/>
</dbReference>
<dbReference type="CDD" id="cd07067">
    <property type="entry name" value="HP_PGM_like"/>
    <property type="match status" value="1"/>
</dbReference>
<dbReference type="InterPro" id="IPR029033">
    <property type="entry name" value="His_PPase_superfam"/>
</dbReference>
<evidence type="ECO:0000256" key="1">
    <source>
        <dbReference type="ARBA" id="ARBA00022801"/>
    </source>
</evidence>
<proteinExistence type="predicted"/>
<dbReference type="InterPro" id="IPR004449">
    <property type="entry name" value="SixA"/>
</dbReference>
<dbReference type="Gene3D" id="3.40.50.1240">
    <property type="entry name" value="Phosphoglycerate mutase-like"/>
    <property type="match status" value="1"/>
</dbReference>
<dbReference type="Pfam" id="PF00300">
    <property type="entry name" value="His_Phos_1"/>
    <property type="match status" value="1"/>
</dbReference>
<name>A0A128ERP2_9GAMM</name>
<dbReference type="GO" id="GO:0101006">
    <property type="term" value="F:protein histidine phosphatase activity"/>
    <property type="evidence" value="ECO:0007669"/>
    <property type="project" value="InterPro"/>
</dbReference>
<dbReference type="EC" id="3.1.3.-" evidence="2"/>
<keyword evidence="1 2" id="KW-0378">Hydrolase</keyword>
<gene>
    <name evidence="2" type="primary">sixA</name>
    <name evidence="2" type="ORF">GMA8713_00092</name>
</gene>
<reference evidence="3" key="1">
    <citation type="submission" date="2016-02" db="EMBL/GenBank/DDBJ databases">
        <authorList>
            <person name="Rodrigo-Torres Lidia"/>
            <person name="Arahal R.David."/>
        </authorList>
    </citation>
    <scope>NUCLEOTIDE SEQUENCE [LARGE SCALE GENOMIC DNA]</scope>
    <source>
        <strain evidence="3">CECT 8713</strain>
    </source>
</reference>
<dbReference type="OrthoDB" id="92610at2"/>
<keyword evidence="3" id="KW-1185">Reference proteome</keyword>
<dbReference type="EMBL" id="FIZY01000001">
    <property type="protein sequence ID" value="CZF77257.1"/>
    <property type="molecule type" value="Genomic_DNA"/>
</dbReference>
<dbReference type="SUPFAM" id="SSF53254">
    <property type="entry name" value="Phosphoglycerate mutase-like"/>
    <property type="match status" value="1"/>
</dbReference>
<dbReference type="InterPro" id="IPR013078">
    <property type="entry name" value="His_Pase_superF_clade-1"/>
</dbReference>
<organism evidence="2 3">
    <name type="scientific">Grimontia marina</name>
    <dbReference type="NCBI Taxonomy" id="646534"/>
    <lineage>
        <taxon>Bacteria</taxon>
        <taxon>Pseudomonadati</taxon>
        <taxon>Pseudomonadota</taxon>
        <taxon>Gammaproteobacteria</taxon>
        <taxon>Vibrionales</taxon>
        <taxon>Vibrionaceae</taxon>
        <taxon>Grimontia</taxon>
    </lineage>
</organism>
<dbReference type="NCBIfam" id="TIGR00249">
    <property type="entry name" value="sixA"/>
    <property type="match status" value="1"/>
</dbReference>
<dbReference type="AlphaFoldDB" id="A0A128ERP2"/>
<dbReference type="InterPro" id="IPR051021">
    <property type="entry name" value="Mito_Ser/Thr_phosphatase"/>
</dbReference>
<dbReference type="PANTHER" id="PTHR20935">
    <property type="entry name" value="PHOSPHOGLYCERATE MUTASE-RELATED"/>
    <property type="match status" value="1"/>
</dbReference>
<dbReference type="PANTHER" id="PTHR20935:SF1">
    <property type="entry name" value="SLL1549 PROTEIN"/>
    <property type="match status" value="1"/>
</dbReference>
<evidence type="ECO:0000313" key="3">
    <source>
        <dbReference type="Proteomes" id="UP000073601"/>
    </source>
</evidence>
<dbReference type="SMART" id="SM00855">
    <property type="entry name" value="PGAM"/>
    <property type="match status" value="1"/>
</dbReference>
<accession>A0A128ERP2</accession>